<sequence>MSTITNRVSRGILSHCRLIRLTPSAAPFLENTRWTPRFVSGIFKPFSTTTIGTSTDHPKDNIATTNDSRTHKESPIPWLKSDIAILESKVREGLTSRDVHMEFPLRSVNAIEQQMHMLRKAIEAKDRQAGVDSKYLRKWMRVQPWTKDEDDMLIQLVQQQQNQQSSPSESQGRKPDDIIDWSKVSATWVNGKRLGRTSTACQRRWDTVNPMATPGRGHWNAKEDNLLMKALRLQVPDLKYVKADGNGKGRWKEAWATIDIESLDLKSVDWQEVSHVVGTRSATGCRGHVYTTLMASKKDSESSKRRAP</sequence>
<dbReference type="SMART" id="SM00717">
    <property type="entry name" value="SANT"/>
    <property type="match status" value="2"/>
</dbReference>
<dbReference type="Gene3D" id="1.10.10.60">
    <property type="entry name" value="Homeodomain-like"/>
    <property type="match status" value="2"/>
</dbReference>
<accession>A0A9P3H9N4</accession>
<evidence type="ECO:0000313" key="3">
    <source>
        <dbReference type="EMBL" id="GJJ72649.1"/>
    </source>
</evidence>
<dbReference type="SUPFAM" id="SSF46689">
    <property type="entry name" value="Homeodomain-like"/>
    <property type="match status" value="1"/>
</dbReference>
<dbReference type="InterPro" id="IPR009057">
    <property type="entry name" value="Homeodomain-like_sf"/>
</dbReference>
<name>A0A9P3H9N4_9FUNG</name>
<evidence type="ECO:0000259" key="2">
    <source>
        <dbReference type="PROSITE" id="PS50090"/>
    </source>
</evidence>
<feature type="compositionally biased region" description="Low complexity" evidence="1">
    <location>
        <begin position="158"/>
        <end position="170"/>
    </location>
</feature>
<dbReference type="InterPro" id="IPR001005">
    <property type="entry name" value="SANT/Myb"/>
</dbReference>
<dbReference type="Proteomes" id="UP000827284">
    <property type="component" value="Unassembled WGS sequence"/>
</dbReference>
<evidence type="ECO:0000313" key="4">
    <source>
        <dbReference type="Proteomes" id="UP000827284"/>
    </source>
</evidence>
<dbReference type="PROSITE" id="PS50090">
    <property type="entry name" value="MYB_LIKE"/>
    <property type="match status" value="1"/>
</dbReference>
<protein>
    <recommendedName>
        <fullName evidence="2">Myb-like domain-containing protein</fullName>
    </recommendedName>
</protein>
<feature type="region of interest" description="Disordered" evidence="1">
    <location>
        <begin position="158"/>
        <end position="177"/>
    </location>
</feature>
<proteinExistence type="predicted"/>
<dbReference type="EMBL" id="BQFW01000007">
    <property type="protein sequence ID" value="GJJ72649.1"/>
    <property type="molecule type" value="Genomic_DNA"/>
</dbReference>
<feature type="domain" description="Myb-like" evidence="2">
    <location>
        <begin position="137"/>
        <end position="209"/>
    </location>
</feature>
<dbReference type="AlphaFoldDB" id="A0A9P3H9N4"/>
<dbReference type="Pfam" id="PF13921">
    <property type="entry name" value="Myb_DNA-bind_6"/>
    <property type="match status" value="1"/>
</dbReference>
<dbReference type="OrthoDB" id="2143914at2759"/>
<feature type="region of interest" description="Disordered" evidence="1">
    <location>
        <begin position="54"/>
        <end position="73"/>
    </location>
</feature>
<reference evidence="3" key="1">
    <citation type="submission" date="2021-11" db="EMBL/GenBank/DDBJ databases">
        <authorList>
            <person name="Herlambang A."/>
            <person name="Guo Y."/>
            <person name="Takashima Y."/>
            <person name="Nishizawa T."/>
        </authorList>
    </citation>
    <scope>NUCLEOTIDE SEQUENCE</scope>
    <source>
        <strain evidence="3">E1425</strain>
    </source>
</reference>
<evidence type="ECO:0000256" key="1">
    <source>
        <dbReference type="SAM" id="MobiDB-lite"/>
    </source>
</evidence>
<reference evidence="3" key="2">
    <citation type="journal article" date="2022" name="Microbiol. Resour. Announc.">
        <title>Whole-Genome Sequence of Entomortierella parvispora E1425, a Mucoromycotan Fungus Associated with Burkholderiaceae-Related Endosymbiotic Bacteria.</title>
        <authorList>
            <person name="Herlambang A."/>
            <person name="Guo Y."/>
            <person name="Takashima Y."/>
            <person name="Narisawa K."/>
            <person name="Ohta H."/>
            <person name="Nishizawa T."/>
        </authorList>
    </citation>
    <scope>NUCLEOTIDE SEQUENCE</scope>
    <source>
        <strain evidence="3">E1425</strain>
    </source>
</reference>
<keyword evidence="4" id="KW-1185">Reference proteome</keyword>
<comment type="caution">
    <text evidence="3">The sequence shown here is derived from an EMBL/GenBank/DDBJ whole genome shotgun (WGS) entry which is preliminary data.</text>
</comment>
<organism evidence="3 4">
    <name type="scientific">Entomortierella parvispora</name>
    <dbReference type="NCBI Taxonomy" id="205924"/>
    <lineage>
        <taxon>Eukaryota</taxon>
        <taxon>Fungi</taxon>
        <taxon>Fungi incertae sedis</taxon>
        <taxon>Mucoromycota</taxon>
        <taxon>Mortierellomycotina</taxon>
        <taxon>Mortierellomycetes</taxon>
        <taxon>Mortierellales</taxon>
        <taxon>Mortierellaceae</taxon>
        <taxon>Entomortierella</taxon>
    </lineage>
</organism>
<gene>
    <name evidence="3" type="ORF">EMPS_05007</name>
</gene>